<sequence>MEKKYPDLSKAKSNRPPVEYFWTQTPFLCRYILEVYQLDAIYVDADLKYFYTGKHVTAEIGSKSVAICPHWYPAYHDKSNNSGRFNVGWNYFKNDRASRKVLMNWSKDCLNSTAVNSQTCGDQKYLSKWPSVFDSVHIMTNQGLDCAPWNFYAFQISQADNKYYVNGEQLILFHFHGLNQYKKGFFWPNISYPITYHQLVLYLGYIMDLRRNTKLITNIYPQFENHLPQFRLLHEFTPFMISLLVIMKRFLSPAKYAIT</sequence>
<evidence type="ECO:0000313" key="2">
    <source>
        <dbReference type="Proteomes" id="UP000176404"/>
    </source>
</evidence>
<reference evidence="1 2" key="1">
    <citation type="journal article" date="2016" name="Nat. Commun.">
        <title>Thousands of microbial genomes shed light on interconnected biogeochemical processes in an aquifer system.</title>
        <authorList>
            <person name="Anantharaman K."/>
            <person name="Brown C.T."/>
            <person name="Hug L.A."/>
            <person name="Sharon I."/>
            <person name="Castelle C.J."/>
            <person name="Probst A.J."/>
            <person name="Thomas B.C."/>
            <person name="Singh A."/>
            <person name="Wilkins M.J."/>
            <person name="Karaoz U."/>
            <person name="Brodie E.L."/>
            <person name="Williams K.H."/>
            <person name="Hubbard S.S."/>
            <person name="Banfield J.F."/>
        </authorList>
    </citation>
    <scope>NUCLEOTIDE SEQUENCE [LARGE SCALE GENOMIC DNA]</scope>
</reference>
<organism evidence="1 2">
    <name type="scientific">Candidatus Woesebacteria bacterium RIFCSPLOWO2_01_FULL_39_10b</name>
    <dbReference type="NCBI Taxonomy" id="1802517"/>
    <lineage>
        <taxon>Bacteria</taxon>
        <taxon>Candidatus Woeseibacteriota</taxon>
    </lineage>
</organism>
<evidence type="ECO:0000313" key="1">
    <source>
        <dbReference type="EMBL" id="OGM59129.1"/>
    </source>
</evidence>
<dbReference type="STRING" id="1802517.A2892_04090"/>
<dbReference type="AlphaFoldDB" id="A0A1F8B600"/>
<gene>
    <name evidence="1" type="ORF">A2892_04090</name>
</gene>
<proteinExistence type="predicted"/>
<dbReference type="InterPro" id="IPR029044">
    <property type="entry name" value="Nucleotide-diphossugar_trans"/>
</dbReference>
<evidence type="ECO:0008006" key="3">
    <source>
        <dbReference type="Google" id="ProtNLM"/>
    </source>
</evidence>
<name>A0A1F8B600_9BACT</name>
<dbReference type="Proteomes" id="UP000176404">
    <property type="component" value="Unassembled WGS sequence"/>
</dbReference>
<dbReference type="EMBL" id="MGHD01000024">
    <property type="protein sequence ID" value="OGM59129.1"/>
    <property type="molecule type" value="Genomic_DNA"/>
</dbReference>
<dbReference type="SUPFAM" id="SSF53448">
    <property type="entry name" value="Nucleotide-diphospho-sugar transferases"/>
    <property type="match status" value="1"/>
</dbReference>
<comment type="caution">
    <text evidence="1">The sequence shown here is derived from an EMBL/GenBank/DDBJ whole genome shotgun (WGS) entry which is preliminary data.</text>
</comment>
<accession>A0A1F8B600</accession>
<protein>
    <recommendedName>
        <fullName evidence="3">Nucleotide-diphospho-sugar transferase domain-containing protein</fullName>
    </recommendedName>
</protein>